<reference evidence="2 3" key="1">
    <citation type="journal article" date="2019" name="Commun. Biol.">
        <title>The bagworm genome reveals a unique fibroin gene that provides high tensile strength.</title>
        <authorList>
            <person name="Kono N."/>
            <person name="Nakamura H."/>
            <person name="Ohtoshi R."/>
            <person name="Tomita M."/>
            <person name="Numata K."/>
            <person name="Arakawa K."/>
        </authorList>
    </citation>
    <scope>NUCLEOTIDE SEQUENCE [LARGE SCALE GENOMIC DNA]</scope>
</reference>
<name>A0A4C1WC76_EUMVA</name>
<evidence type="ECO:0000256" key="1">
    <source>
        <dbReference type="SAM" id="MobiDB-lite"/>
    </source>
</evidence>
<feature type="compositionally biased region" description="Basic residues" evidence="1">
    <location>
        <begin position="184"/>
        <end position="199"/>
    </location>
</feature>
<keyword evidence="3" id="KW-1185">Reference proteome</keyword>
<evidence type="ECO:0000313" key="3">
    <source>
        <dbReference type="Proteomes" id="UP000299102"/>
    </source>
</evidence>
<comment type="caution">
    <text evidence="2">The sequence shown here is derived from an EMBL/GenBank/DDBJ whole genome shotgun (WGS) entry which is preliminary data.</text>
</comment>
<dbReference type="EMBL" id="BGZK01000516">
    <property type="protein sequence ID" value="GBP48079.1"/>
    <property type="molecule type" value="Genomic_DNA"/>
</dbReference>
<dbReference type="AlphaFoldDB" id="A0A4C1WC76"/>
<evidence type="ECO:0000313" key="2">
    <source>
        <dbReference type="EMBL" id="GBP48079.1"/>
    </source>
</evidence>
<sequence>MRSRKEFPRKELQVSSWTQVTAAQGGRAAHARAPGGRRASWAVCGGCAASNARALAMARWSAALVAVLVLTGAAARKSPPSTRTEPQIEEVTAKQLERVLEEKDFVAVYWCKASARPAKWVTAELTAPGTSHLHWPLRRRTPLRPPRYATFGDNKTRARVDAVAPPKMVAGFVSRGGRAERQGRAHGRPLRAARPKRRPPTSSHDR</sequence>
<gene>
    <name evidence="2" type="ORF">EVAR_85694_1</name>
</gene>
<dbReference type="Proteomes" id="UP000299102">
    <property type="component" value="Unassembled WGS sequence"/>
</dbReference>
<organism evidence="2 3">
    <name type="scientific">Eumeta variegata</name>
    <name type="common">Bagworm moth</name>
    <name type="synonym">Eumeta japonica</name>
    <dbReference type="NCBI Taxonomy" id="151549"/>
    <lineage>
        <taxon>Eukaryota</taxon>
        <taxon>Metazoa</taxon>
        <taxon>Ecdysozoa</taxon>
        <taxon>Arthropoda</taxon>
        <taxon>Hexapoda</taxon>
        <taxon>Insecta</taxon>
        <taxon>Pterygota</taxon>
        <taxon>Neoptera</taxon>
        <taxon>Endopterygota</taxon>
        <taxon>Lepidoptera</taxon>
        <taxon>Glossata</taxon>
        <taxon>Ditrysia</taxon>
        <taxon>Tineoidea</taxon>
        <taxon>Psychidae</taxon>
        <taxon>Oiketicinae</taxon>
        <taxon>Eumeta</taxon>
    </lineage>
</organism>
<accession>A0A4C1WC76</accession>
<protein>
    <submittedName>
        <fullName evidence="2">Uncharacterized protein</fullName>
    </submittedName>
</protein>
<dbReference type="STRING" id="151549.A0A4C1WC76"/>
<dbReference type="OrthoDB" id="7431724at2759"/>
<feature type="region of interest" description="Disordered" evidence="1">
    <location>
        <begin position="171"/>
        <end position="206"/>
    </location>
</feature>
<proteinExistence type="predicted"/>